<evidence type="ECO:0000313" key="9">
    <source>
        <dbReference type="Proteomes" id="UP000002695"/>
    </source>
</evidence>
<dbReference type="GO" id="GO:0009401">
    <property type="term" value="P:phosphoenolpyruvate-dependent sugar phosphotransferase system"/>
    <property type="evidence" value="ECO:0007669"/>
    <property type="project" value="UniProtKB-KW"/>
</dbReference>
<reference evidence="8 9" key="1">
    <citation type="journal article" date="2010" name="J. Bacteriol.">
        <title>Short-term signatures of evolutionary change in the Salmonella enterica serovar typhimurium 14028 genome.</title>
        <authorList>
            <person name="Jarvik T."/>
            <person name="Smillie C."/>
            <person name="Groisman E.A."/>
            <person name="Ochman H."/>
        </authorList>
    </citation>
    <scope>NUCLEOTIDE SEQUENCE [LARGE SCALE GENOMIC DNA]</scope>
    <source>
        <strain evidence="9">14028s / SGSC 2262</strain>
    </source>
</reference>
<evidence type="ECO:0000256" key="6">
    <source>
        <dbReference type="ARBA" id="ARBA00022777"/>
    </source>
</evidence>
<dbReference type="EMBL" id="CP001363">
    <property type="protein sequence ID" value="ACY88426.1"/>
    <property type="molecule type" value="Genomic_DNA"/>
</dbReference>
<keyword evidence="4" id="KW-0808">Transferase</keyword>
<keyword evidence="9" id="KW-1185">Reference proteome</keyword>
<keyword evidence="5" id="KW-0598">Phosphotransferase system</keyword>
<dbReference type="Proteomes" id="UP000002695">
    <property type="component" value="Chromosome"/>
</dbReference>
<dbReference type="GO" id="GO:0005737">
    <property type="term" value="C:cytoplasm"/>
    <property type="evidence" value="ECO:0007669"/>
    <property type="project" value="UniProtKB-SubCell"/>
</dbReference>
<evidence type="ECO:0000259" key="7">
    <source>
        <dbReference type="PROSITE" id="PS51094"/>
    </source>
</evidence>
<dbReference type="InterPro" id="IPR016152">
    <property type="entry name" value="PTrfase/Anion_transptr"/>
</dbReference>
<dbReference type="GO" id="GO:0016301">
    <property type="term" value="F:kinase activity"/>
    <property type="evidence" value="ECO:0007669"/>
    <property type="project" value="UniProtKB-KW"/>
</dbReference>
<keyword evidence="3" id="KW-0963">Cytoplasm</keyword>
<dbReference type="PANTHER" id="PTHR36203:SF3">
    <property type="entry name" value="PHOSPHOTRANSFERASE IIA COMPONENT SGCA-RELATED"/>
    <property type="match status" value="1"/>
</dbReference>
<evidence type="ECO:0000256" key="3">
    <source>
        <dbReference type="ARBA" id="ARBA00022490"/>
    </source>
</evidence>
<evidence type="ECO:0000256" key="2">
    <source>
        <dbReference type="ARBA" id="ARBA00022448"/>
    </source>
</evidence>
<dbReference type="InterPro" id="IPR002178">
    <property type="entry name" value="PTS_EIIA_type-2_dom"/>
</dbReference>
<sequence>MINDVKWVQAQRHASDWRHALDIAVRPLITFGAAAPCYLDGIIENTLKWGPYYLIAPGIALPHARPEQGANHNQISVTTLSTPVAFGNADCDPIWLLLCASATDAEAHIRTIQRISQWLDSPESVAMLQDAPNDAALFAQLTALR</sequence>
<evidence type="ECO:0000256" key="1">
    <source>
        <dbReference type="ARBA" id="ARBA00004496"/>
    </source>
</evidence>
<dbReference type="PATRIC" id="fig|588858.6.peg.1853"/>
<evidence type="ECO:0000256" key="4">
    <source>
        <dbReference type="ARBA" id="ARBA00022679"/>
    </source>
</evidence>
<gene>
    <name evidence="8" type="ordered locus">STM14_1955</name>
</gene>
<keyword evidence="2" id="KW-0813">Transport</keyword>
<dbReference type="Gene3D" id="3.40.930.10">
    <property type="entry name" value="Mannitol-specific EII, Chain A"/>
    <property type="match status" value="1"/>
</dbReference>
<dbReference type="InterPro" id="IPR051351">
    <property type="entry name" value="Ascorbate-PTS_EIIA_comp"/>
</dbReference>
<feature type="domain" description="PTS EIIA type-2" evidence="7">
    <location>
        <begin position="1"/>
        <end position="144"/>
    </location>
</feature>
<dbReference type="Pfam" id="PF00359">
    <property type="entry name" value="PTS_EIIA_2"/>
    <property type="match status" value="1"/>
</dbReference>
<dbReference type="BioCyc" id="SENT588858:STM14_RS08955-MONOMER"/>
<keyword evidence="6" id="KW-0418">Kinase</keyword>
<dbReference type="KEGG" id="seo:STM14_1955"/>
<dbReference type="RefSeq" id="WP_000606458.1">
    <property type="nucleotide sequence ID" value="NC_016856.1"/>
</dbReference>
<name>A0A0F6B1P0_SALT1</name>
<dbReference type="SMR" id="A0A0F6B1P0"/>
<dbReference type="PANTHER" id="PTHR36203">
    <property type="entry name" value="ASCORBATE-SPECIFIC PTS SYSTEM EIIA COMPONENT"/>
    <property type="match status" value="1"/>
</dbReference>
<organism evidence="8 9">
    <name type="scientific">Salmonella typhimurium (strain 14028s / SGSC 2262)</name>
    <dbReference type="NCBI Taxonomy" id="588858"/>
    <lineage>
        <taxon>Bacteria</taxon>
        <taxon>Pseudomonadati</taxon>
        <taxon>Pseudomonadota</taxon>
        <taxon>Gammaproteobacteria</taxon>
        <taxon>Enterobacterales</taxon>
        <taxon>Enterobacteriaceae</taxon>
        <taxon>Salmonella</taxon>
    </lineage>
</organism>
<evidence type="ECO:0000313" key="8">
    <source>
        <dbReference type="EMBL" id="ACY88426.1"/>
    </source>
</evidence>
<comment type="subcellular location">
    <subcellularLocation>
        <location evidence="1">Cytoplasm</location>
    </subcellularLocation>
</comment>
<dbReference type="PROSITE" id="PS51094">
    <property type="entry name" value="PTS_EIIA_TYPE_2"/>
    <property type="match status" value="1"/>
</dbReference>
<dbReference type="SUPFAM" id="SSF55804">
    <property type="entry name" value="Phoshotransferase/anion transport protein"/>
    <property type="match status" value="1"/>
</dbReference>
<dbReference type="HOGENOM" id="CLU_072531_2_0_6"/>
<dbReference type="AlphaFoldDB" id="A0A0F6B1P0"/>
<dbReference type="CDD" id="cd00211">
    <property type="entry name" value="PTS_IIA_fru"/>
    <property type="match status" value="1"/>
</dbReference>
<protein>
    <submittedName>
        <fullName evidence="8">Sugar-specific PTS enzyme II</fullName>
    </submittedName>
</protein>
<proteinExistence type="predicted"/>
<evidence type="ECO:0000256" key="5">
    <source>
        <dbReference type="ARBA" id="ARBA00022683"/>
    </source>
</evidence>
<accession>A0A0F6B1P0</accession>